<comment type="caution">
    <text evidence="3">The sequence shown here is derived from an EMBL/GenBank/DDBJ whole genome shotgun (WGS) entry which is preliminary data.</text>
</comment>
<proteinExistence type="predicted"/>
<evidence type="ECO:0008006" key="5">
    <source>
        <dbReference type="Google" id="ProtNLM"/>
    </source>
</evidence>
<dbReference type="PANTHER" id="PTHR38488">
    <property type="entry name" value="OXIDOREDUCTASE 9.5 KDA SUBUNIT, PUTATIVE (AFU_ORTHOLOGUE AFUA_5G08980)-RELATED"/>
    <property type="match status" value="1"/>
</dbReference>
<sequence>MVFQYLKRTAGDNPYIFISFVIGVIGPALVVGVPPIRKSMGYVSPVRAPETYPLPQRARSPPAGYED</sequence>
<dbReference type="CDD" id="cd22903">
    <property type="entry name" value="NI9M"/>
    <property type="match status" value="1"/>
</dbReference>
<keyword evidence="4" id="KW-1185">Reference proteome</keyword>
<dbReference type="Proteomes" id="UP000726737">
    <property type="component" value="Unassembled WGS sequence"/>
</dbReference>
<keyword evidence="2" id="KW-0812">Transmembrane</keyword>
<keyword evidence="2" id="KW-1133">Transmembrane helix</keyword>
<dbReference type="EMBL" id="JAAAJA010000164">
    <property type="protein sequence ID" value="KAG0260112.1"/>
    <property type="molecule type" value="Genomic_DNA"/>
</dbReference>
<dbReference type="PANTHER" id="PTHR38488:SF1">
    <property type="entry name" value="OXIDOREDUCTASE 9.5 KDA SUBUNIT, PUTATIVE (AFU_ORTHOLOGUE AFUA_5G08980)-RELATED"/>
    <property type="match status" value="1"/>
</dbReference>
<feature type="region of interest" description="Disordered" evidence="1">
    <location>
        <begin position="48"/>
        <end position="67"/>
    </location>
</feature>
<evidence type="ECO:0000313" key="4">
    <source>
        <dbReference type="Proteomes" id="UP000726737"/>
    </source>
</evidence>
<feature type="transmembrane region" description="Helical" evidence="2">
    <location>
        <begin position="15"/>
        <end position="33"/>
    </location>
</feature>
<gene>
    <name evidence="3" type="ORF">BG011_002131</name>
</gene>
<reference evidence="3" key="1">
    <citation type="journal article" date="2020" name="Fungal Divers.">
        <title>Resolving the Mortierellaceae phylogeny through synthesis of multi-gene phylogenetics and phylogenomics.</title>
        <authorList>
            <person name="Vandepol N."/>
            <person name="Liber J."/>
            <person name="Desiro A."/>
            <person name="Na H."/>
            <person name="Kennedy M."/>
            <person name="Barry K."/>
            <person name="Grigoriev I.V."/>
            <person name="Miller A.N."/>
            <person name="O'Donnell K."/>
            <person name="Stajich J.E."/>
            <person name="Bonito G."/>
        </authorList>
    </citation>
    <scope>NUCLEOTIDE SEQUENCE</scope>
    <source>
        <strain evidence="3">KOD948</strain>
    </source>
</reference>
<evidence type="ECO:0000256" key="1">
    <source>
        <dbReference type="SAM" id="MobiDB-lite"/>
    </source>
</evidence>
<accession>A0A9P6Q886</accession>
<dbReference type="OrthoDB" id="2093409at2759"/>
<evidence type="ECO:0000256" key="2">
    <source>
        <dbReference type="SAM" id="Phobius"/>
    </source>
</evidence>
<name>A0A9P6Q886_9FUNG</name>
<dbReference type="InterPro" id="IPR039961">
    <property type="entry name" value="Nuo9.5"/>
</dbReference>
<keyword evidence="2" id="KW-0472">Membrane</keyword>
<evidence type="ECO:0000313" key="3">
    <source>
        <dbReference type="EMBL" id="KAG0260112.1"/>
    </source>
</evidence>
<protein>
    <recommendedName>
        <fullName evidence="5">NADH-ubiquinone oxidoreductase 9.5 kDa subunit</fullName>
    </recommendedName>
</protein>
<organism evidence="3 4">
    <name type="scientific">Mortierella polycephala</name>
    <dbReference type="NCBI Taxonomy" id="41804"/>
    <lineage>
        <taxon>Eukaryota</taxon>
        <taxon>Fungi</taxon>
        <taxon>Fungi incertae sedis</taxon>
        <taxon>Mucoromycota</taxon>
        <taxon>Mortierellomycotina</taxon>
        <taxon>Mortierellomycetes</taxon>
        <taxon>Mortierellales</taxon>
        <taxon>Mortierellaceae</taxon>
        <taxon>Mortierella</taxon>
    </lineage>
</organism>
<dbReference type="AlphaFoldDB" id="A0A9P6Q886"/>